<keyword evidence="1" id="KW-0732">Signal</keyword>
<feature type="signal peptide" evidence="1">
    <location>
        <begin position="1"/>
        <end position="29"/>
    </location>
</feature>
<comment type="caution">
    <text evidence="2">The sequence shown here is derived from an EMBL/GenBank/DDBJ whole genome shotgun (WGS) entry which is preliminary data.</text>
</comment>
<reference evidence="2 3" key="2">
    <citation type="submission" date="2006-07" db="EMBL/GenBank/DDBJ databases">
        <title>Sequencing of the draft genome and assembly of Chlorobium ferroxidans DSM 13031.</title>
        <authorList>
            <consortium name="US DOE Joint Genome Institute (JGI-PGF)"/>
            <person name="Copeland A."/>
            <person name="Lucas S."/>
            <person name="Lapidus A."/>
            <person name="Barry K."/>
            <person name="Glavina del Rio T."/>
            <person name="Dalin E."/>
            <person name="Tice H."/>
            <person name="Bruce D."/>
            <person name="Pitluck S."/>
            <person name="Richardson P."/>
        </authorList>
    </citation>
    <scope>NUCLEOTIDE SEQUENCE [LARGE SCALE GENOMIC DNA]</scope>
    <source>
        <strain evidence="2 3">DSM 13031</strain>
    </source>
</reference>
<feature type="chain" id="PRO_5004179359" description="DUF4136 domain-containing protein" evidence="1">
    <location>
        <begin position="30"/>
        <end position="104"/>
    </location>
</feature>
<evidence type="ECO:0000256" key="1">
    <source>
        <dbReference type="SAM" id="SignalP"/>
    </source>
</evidence>
<organism evidence="2 3">
    <name type="scientific">Chlorobium ferrooxidans DSM 13031</name>
    <dbReference type="NCBI Taxonomy" id="377431"/>
    <lineage>
        <taxon>Bacteria</taxon>
        <taxon>Pseudomonadati</taxon>
        <taxon>Chlorobiota</taxon>
        <taxon>Chlorobiia</taxon>
        <taxon>Chlorobiales</taxon>
        <taxon>Chlorobiaceae</taxon>
        <taxon>Chlorobium/Pelodictyon group</taxon>
        <taxon>Chlorobium</taxon>
    </lineage>
</organism>
<dbReference type="EMBL" id="AASE01000015">
    <property type="protein sequence ID" value="EAT58646.1"/>
    <property type="molecule type" value="Genomic_DNA"/>
</dbReference>
<dbReference type="Gene3D" id="3.30.160.670">
    <property type="match status" value="1"/>
</dbReference>
<reference evidence="2 3" key="1">
    <citation type="submission" date="2006-07" db="EMBL/GenBank/DDBJ databases">
        <title>Annotation of the draft genome assembly of Chlorobium ferroxidans DSM 13031.</title>
        <authorList>
            <consortium name="US DOE Joint Genome Institute (JGI-ORNL)"/>
            <person name="Larimer F."/>
            <person name="Land M."/>
            <person name="Hauser L."/>
        </authorList>
    </citation>
    <scope>NUCLEOTIDE SEQUENCE [LARGE SCALE GENOMIC DNA]</scope>
    <source>
        <strain evidence="2 3">DSM 13031</strain>
    </source>
</reference>
<accession>Q0YQS9</accession>
<dbReference type="RefSeq" id="WP_006366704.1">
    <property type="nucleotide sequence ID" value="NZ_AASE01000015.1"/>
</dbReference>
<protein>
    <recommendedName>
        <fullName evidence="4">DUF4136 domain-containing protein</fullName>
    </recommendedName>
</protein>
<evidence type="ECO:0000313" key="2">
    <source>
        <dbReference type="EMBL" id="EAT58646.1"/>
    </source>
</evidence>
<dbReference type="Proteomes" id="UP000004162">
    <property type="component" value="Unassembled WGS sequence"/>
</dbReference>
<proteinExistence type="predicted"/>
<evidence type="ECO:0008006" key="4">
    <source>
        <dbReference type="Google" id="ProtNLM"/>
    </source>
</evidence>
<dbReference type="AlphaFoldDB" id="Q0YQS9"/>
<sequence length="104" mass="11992">MFSFRITAITGWCTLCCLLLLSGCSSVYVSSDFDPSIDRSRYVTYNWSSGEDVVNADKVSLEISPFVYNRTRRSVDRELAARGYLLQKKVRLIFWSKFSCRKPL</sequence>
<keyword evidence="3" id="KW-1185">Reference proteome</keyword>
<name>Q0YQS9_9CHLB</name>
<dbReference type="OrthoDB" id="5432251at2"/>
<evidence type="ECO:0000313" key="3">
    <source>
        <dbReference type="Proteomes" id="UP000004162"/>
    </source>
</evidence>
<dbReference type="PROSITE" id="PS51257">
    <property type="entry name" value="PROKAR_LIPOPROTEIN"/>
    <property type="match status" value="1"/>
</dbReference>
<gene>
    <name evidence="2" type="ORF">CferDRAFT_0620</name>
</gene>